<dbReference type="RefSeq" id="WP_139314080.1">
    <property type="nucleotide sequence ID" value="NZ_CP045622.1"/>
</dbReference>
<sequence>MPSAEFALPFDTVDELDLECIITKLTASDTAGGYNWPVSSARKVEEAYRSFLKSARDQMQCGADTSVHLQPTHVVDIFWHTHILFTRKYFKDCEAVFGQYLHHEPVLPGQ</sequence>
<dbReference type="EMBL" id="CXST01000001">
    <property type="protein sequence ID" value="CTQ42458.1"/>
    <property type="molecule type" value="Genomic_DNA"/>
</dbReference>
<name>A0A0M6XZL0_9HYPH</name>
<gene>
    <name evidence="1" type="ORF">LAL4801_00886</name>
</gene>
<evidence type="ECO:0008006" key="3">
    <source>
        <dbReference type="Google" id="ProtNLM"/>
    </source>
</evidence>
<dbReference type="AlphaFoldDB" id="A0A0M6XZL0"/>
<keyword evidence="2" id="KW-1185">Reference proteome</keyword>
<dbReference type="OrthoDB" id="196672at2"/>
<evidence type="ECO:0000313" key="2">
    <source>
        <dbReference type="Proteomes" id="UP000048926"/>
    </source>
</evidence>
<dbReference type="Proteomes" id="UP000048926">
    <property type="component" value="Unassembled WGS sequence"/>
</dbReference>
<dbReference type="STRING" id="187304.B0E33_25720"/>
<reference evidence="2" key="1">
    <citation type="submission" date="2015-07" db="EMBL/GenBank/DDBJ databases">
        <authorList>
            <person name="Rodrigo-Torres Lidia"/>
            <person name="Arahal R.David."/>
        </authorList>
    </citation>
    <scope>NUCLEOTIDE SEQUENCE [LARGE SCALE GENOMIC DNA]</scope>
    <source>
        <strain evidence="2">CECT 4801</strain>
    </source>
</reference>
<organism evidence="1 2">
    <name type="scientific">Roseibium aggregatum</name>
    <dbReference type="NCBI Taxonomy" id="187304"/>
    <lineage>
        <taxon>Bacteria</taxon>
        <taxon>Pseudomonadati</taxon>
        <taxon>Pseudomonadota</taxon>
        <taxon>Alphaproteobacteria</taxon>
        <taxon>Hyphomicrobiales</taxon>
        <taxon>Stappiaceae</taxon>
        <taxon>Roseibium</taxon>
    </lineage>
</organism>
<accession>A0A0M6XZL0</accession>
<proteinExistence type="predicted"/>
<protein>
    <recommendedName>
        <fullName evidence="3">Glycine-rich domain-containing protein-like</fullName>
    </recommendedName>
</protein>
<evidence type="ECO:0000313" key="1">
    <source>
        <dbReference type="EMBL" id="CTQ42458.1"/>
    </source>
</evidence>